<evidence type="ECO:0000256" key="5">
    <source>
        <dbReference type="SAM" id="MobiDB-lite"/>
    </source>
</evidence>
<organism evidence="7 8">
    <name type="scientific">Apiospora kogelbergensis</name>
    <dbReference type="NCBI Taxonomy" id="1337665"/>
    <lineage>
        <taxon>Eukaryota</taxon>
        <taxon>Fungi</taxon>
        <taxon>Dikarya</taxon>
        <taxon>Ascomycota</taxon>
        <taxon>Pezizomycotina</taxon>
        <taxon>Sordariomycetes</taxon>
        <taxon>Xylariomycetidae</taxon>
        <taxon>Amphisphaeriales</taxon>
        <taxon>Apiosporaceae</taxon>
        <taxon>Apiospora</taxon>
    </lineage>
</organism>
<dbReference type="Pfam" id="PF14880">
    <property type="entry name" value="COX14"/>
    <property type="match status" value="1"/>
</dbReference>
<dbReference type="GO" id="GO:0016020">
    <property type="term" value="C:membrane"/>
    <property type="evidence" value="ECO:0007669"/>
    <property type="project" value="UniProtKB-SubCell"/>
</dbReference>
<feature type="compositionally biased region" description="Basic and acidic residues" evidence="5">
    <location>
        <begin position="328"/>
        <end position="342"/>
    </location>
</feature>
<feature type="compositionally biased region" description="Pro residues" evidence="5">
    <location>
        <begin position="75"/>
        <end position="84"/>
    </location>
</feature>
<comment type="caution">
    <text evidence="7">The sequence shown here is derived from an EMBL/GenBank/DDBJ whole genome shotgun (WGS) entry which is preliminary data.</text>
</comment>
<evidence type="ECO:0000313" key="8">
    <source>
        <dbReference type="Proteomes" id="UP001392437"/>
    </source>
</evidence>
<evidence type="ECO:0000256" key="4">
    <source>
        <dbReference type="ARBA" id="ARBA00023136"/>
    </source>
</evidence>
<dbReference type="AlphaFoldDB" id="A0AAW0R1T9"/>
<evidence type="ECO:0008006" key="9">
    <source>
        <dbReference type="Google" id="ProtNLM"/>
    </source>
</evidence>
<proteinExistence type="predicted"/>
<keyword evidence="3 6" id="KW-1133">Transmembrane helix</keyword>
<feature type="transmembrane region" description="Helical" evidence="6">
    <location>
        <begin position="132"/>
        <end position="153"/>
    </location>
</feature>
<keyword evidence="8" id="KW-1185">Reference proteome</keyword>
<comment type="subcellular location">
    <subcellularLocation>
        <location evidence="1">Membrane</location>
        <topology evidence="1">Single-pass membrane protein</topology>
    </subcellularLocation>
</comment>
<evidence type="ECO:0000256" key="1">
    <source>
        <dbReference type="ARBA" id="ARBA00004167"/>
    </source>
</evidence>
<protein>
    <recommendedName>
        <fullName evidence="9">Cytochrome oxidase c assembly-domain-containing protein</fullName>
    </recommendedName>
</protein>
<keyword evidence="2 6" id="KW-0812">Transmembrane</keyword>
<feature type="region of interest" description="Disordered" evidence="5">
    <location>
        <begin position="1"/>
        <end position="89"/>
    </location>
</feature>
<evidence type="ECO:0000256" key="6">
    <source>
        <dbReference type="SAM" id="Phobius"/>
    </source>
</evidence>
<feature type="compositionally biased region" description="Low complexity" evidence="5">
    <location>
        <begin position="28"/>
        <end position="74"/>
    </location>
</feature>
<name>A0AAW0R1T9_9PEZI</name>
<keyword evidence="4 6" id="KW-0472">Membrane</keyword>
<evidence type="ECO:0000256" key="3">
    <source>
        <dbReference type="ARBA" id="ARBA00022989"/>
    </source>
</evidence>
<dbReference type="EMBL" id="JAQQWP010000004">
    <property type="protein sequence ID" value="KAK8121148.1"/>
    <property type="molecule type" value="Genomic_DNA"/>
</dbReference>
<reference evidence="7 8" key="1">
    <citation type="submission" date="2023-01" db="EMBL/GenBank/DDBJ databases">
        <title>Analysis of 21 Apiospora genomes using comparative genomics revels a genus with tremendous synthesis potential of carbohydrate active enzymes and secondary metabolites.</title>
        <authorList>
            <person name="Sorensen T."/>
        </authorList>
    </citation>
    <scope>NUCLEOTIDE SEQUENCE [LARGE SCALE GENOMIC DNA]</scope>
    <source>
        <strain evidence="7 8">CBS 117206</strain>
    </source>
</reference>
<accession>A0AAW0R1T9</accession>
<dbReference type="InterPro" id="IPR029208">
    <property type="entry name" value="COX14"/>
</dbReference>
<feature type="region of interest" description="Disordered" evidence="5">
    <location>
        <begin position="328"/>
        <end position="365"/>
    </location>
</feature>
<evidence type="ECO:0000313" key="7">
    <source>
        <dbReference type="EMBL" id="KAK8121148.1"/>
    </source>
</evidence>
<evidence type="ECO:0000256" key="2">
    <source>
        <dbReference type="ARBA" id="ARBA00022692"/>
    </source>
</evidence>
<gene>
    <name evidence="7" type="ORF">PG999_005268</name>
</gene>
<dbReference type="Proteomes" id="UP001392437">
    <property type="component" value="Unassembled WGS sequence"/>
</dbReference>
<sequence>MAKVGSPRSVAEATLFTSNTPHANIKKASTNSSTSSSSTTSSAAAAASSSQTNATAMSSSRTSAAASASRSAPLPRKPMPPPLGNRPAAPETLDEKVRRLRAAHLAAKNHDVSRLDKVIGGTRRYMDAVHRFTVMGLIGFSGLALVVTVYATVDMMMYNRKRRNEFFAMQQTLQSDSLDAARLAYMTGKATDEQISMVEEATERAKQAGVPLPKLLNPAASQTSAALIANEAAAAFGTAPATTNASTAERSVWPGESMQGASMSGAAAAAEEPKKKGFSNWLFSGLKKEDTAAAAGVDDSNSLNFKNEEAAASGRPSAVMRALDEQKDNVKAALDTERDNQRKGGPLDQIGLAPQEKPQKKGWLW</sequence>